<organism evidence="2 3">
    <name type="scientific">Candidatus Woykebacteria bacterium RBG_19FT_COMBO_43_10</name>
    <dbReference type="NCBI Taxonomy" id="1802598"/>
    <lineage>
        <taxon>Bacteria</taxon>
        <taxon>Candidatus Woykeibacteriota</taxon>
    </lineage>
</organism>
<dbReference type="Proteomes" id="UP000176645">
    <property type="component" value="Unassembled WGS sequence"/>
</dbReference>
<proteinExistence type="predicted"/>
<evidence type="ECO:0000313" key="3">
    <source>
        <dbReference type="Proteomes" id="UP000176645"/>
    </source>
</evidence>
<gene>
    <name evidence="2" type="ORF">A2Z42_01735</name>
</gene>
<name>A0A1G1WIP1_9BACT</name>
<evidence type="ECO:0000256" key="1">
    <source>
        <dbReference type="SAM" id="Phobius"/>
    </source>
</evidence>
<dbReference type="EMBL" id="MHCU01000049">
    <property type="protein sequence ID" value="OGY27077.1"/>
    <property type="molecule type" value="Genomic_DNA"/>
</dbReference>
<reference evidence="2 3" key="1">
    <citation type="journal article" date="2016" name="Nat. Commun.">
        <title>Thousands of microbial genomes shed light on interconnected biogeochemical processes in an aquifer system.</title>
        <authorList>
            <person name="Anantharaman K."/>
            <person name="Brown C.T."/>
            <person name="Hug L.A."/>
            <person name="Sharon I."/>
            <person name="Castelle C.J."/>
            <person name="Probst A.J."/>
            <person name="Thomas B.C."/>
            <person name="Singh A."/>
            <person name="Wilkins M.J."/>
            <person name="Karaoz U."/>
            <person name="Brodie E.L."/>
            <person name="Williams K.H."/>
            <person name="Hubbard S.S."/>
            <person name="Banfield J.F."/>
        </authorList>
    </citation>
    <scope>NUCLEOTIDE SEQUENCE [LARGE SCALE GENOMIC DNA]</scope>
</reference>
<keyword evidence="1" id="KW-0472">Membrane</keyword>
<keyword evidence="1" id="KW-0812">Transmembrane</keyword>
<sequence length="63" mass="7117">MEDLLWGLWNGITAWPLLAIHVFGGWERYPIYNIHRDVGWYQFGFLIGAGSPFLGLFGASSSD</sequence>
<protein>
    <submittedName>
        <fullName evidence="2">Uncharacterized protein</fullName>
    </submittedName>
</protein>
<comment type="caution">
    <text evidence="2">The sequence shown here is derived from an EMBL/GenBank/DDBJ whole genome shotgun (WGS) entry which is preliminary data.</text>
</comment>
<keyword evidence="1" id="KW-1133">Transmembrane helix</keyword>
<feature type="transmembrane region" description="Helical" evidence="1">
    <location>
        <begin position="6"/>
        <end position="26"/>
    </location>
</feature>
<feature type="transmembrane region" description="Helical" evidence="1">
    <location>
        <begin position="38"/>
        <end position="59"/>
    </location>
</feature>
<evidence type="ECO:0000313" key="2">
    <source>
        <dbReference type="EMBL" id="OGY27077.1"/>
    </source>
</evidence>
<dbReference type="AlphaFoldDB" id="A0A1G1WIP1"/>
<accession>A0A1G1WIP1</accession>